<accession>A0A4R0PBR9</accession>
<keyword evidence="3" id="KW-1185">Reference proteome</keyword>
<keyword evidence="1" id="KW-0472">Membrane</keyword>
<feature type="transmembrane region" description="Helical" evidence="1">
    <location>
        <begin position="6"/>
        <end position="25"/>
    </location>
</feature>
<name>A0A4R0PBR9_9HYPH</name>
<evidence type="ECO:0000256" key="1">
    <source>
        <dbReference type="SAM" id="Phobius"/>
    </source>
</evidence>
<evidence type="ECO:0000313" key="3">
    <source>
        <dbReference type="Proteomes" id="UP000291301"/>
    </source>
</evidence>
<protein>
    <submittedName>
        <fullName evidence="2">Uncharacterized protein</fullName>
    </submittedName>
</protein>
<dbReference type="Proteomes" id="UP000291301">
    <property type="component" value="Unassembled WGS sequence"/>
</dbReference>
<keyword evidence="1" id="KW-0812">Transmembrane</keyword>
<comment type="caution">
    <text evidence="2">The sequence shown here is derived from an EMBL/GenBank/DDBJ whole genome shotgun (WGS) entry which is preliminary data.</text>
</comment>
<sequence length="72" mass="7737">MSRNVLWIVVGVLAVTVLVLVTGFIESVGNLRGYKSKSAKAACPWNRNGGIAYASRSPDLCEEGLVLPRDFA</sequence>
<reference evidence="2 3" key="1">
    <citation type="journal article" date="2015" name="Antonie Van Leeuwenhoek">
        <title>Oricola cellulosilytica gen. nov., sp. nov., a cellulose-degrading bacterium of the family Phyllobacteriaceae isolated from surface seashore water, and emended descriptions of Mesorhizobium loti and Phyllobacterium myrsinacearum.</title>
        <authorList>
            <person name="Hameed A."/>
            <person name="Shahina M."/>
            <person name="Lai W.A."/>
            <person name="Lin S.Y."/>
            <person name="Young L.S."/>
            <person name="Liu Y.C."/>
            <person name="Hsu Y.H."/>
            <person name="Young C.C."/>
        </authorList>
    </citation>
    <scope>NUCLEOTIDE SEQUENCE [LARGE SCALE GENOMIC DNA]</scope>
    <source>
        <strain evidence="2 3">KCTC 52183</strain>
    </source>
</reference>
<dbReference type="RefSeq" id="WP_131568579.1">
    <property type="nucleotide sequence ID" value="NZ_JAINFK010000002.1"/>
</dbReference>
<gene>
    <name evidence="2" type="ORF">E0D97_10585</name>
</gene>
<proteinExistence type="predicted"/>
<organism evidence="2 3">
    <name type="scientific">Oricola cellulosilytica</name>
    <dbReference type="NCBI Taxonomy" id="1429082"/>
    <lineage>
        <taxon>Bacteria</taxon>
        <taxon>Pseudomonadati</taxon>
        <taxon>Pseudomonadota</taxon>
        <taxon>Alphaproteobacteria</taxon>
        <taxon>Hyphomicrobiales</taxon>
        <taxon>Ahrensiaceae</taxon>
        <taxon>Oricola</taxon>
    </lineage>
</organism>
<dbReference type="EMBL" id="SJST01000003">
    <property type="protein sequence ID" value="TCD14496.1"/>
    <property type="molecule type" value="Genomic_DNA"/>
</dbReference>
<dbReference type="AlphaFoldDB" id="A0A4R0PBR9"/>
<keyword evidence="1" id="KW-1133">Transmembrane helix</keyword>
<evidence type="ECO:0000313" key="2">
    <source>
        <dbReference type="EMBL" id="TCD14496.1"/>
    </source>
</evidence>